<dbReference type="Gene3D" id="3.40.50.12780">
    <property type="entry name" value="N-terminal domain of ligase-like"/>
    <property type="match status" value="1"/>
</dbReference>
<comment type="caution">
    <text evidence="2">The sequence shown here is derived from an EMBL/GenBank/DDBJ whole genome shotgun (WGS) entry which is preliminary data.</text>
</comment>
<dbReference type="InterPro" id="IPR025110">
    <property type="entry name" value="AMP-bd_C"/>
</dbReference>
<evidence type="ECO:0000313" key="3">
    <source>
        <dbReference type="Proteomes" id="UP001165641"/>
    </source>
</evidence>
<dbReference type="Proteomes" id="UP001165641">
    <property type="component" value="Unassembled WGS sequence"/>
</dbReference>
<dbReference type="EMBL" id="JAQBIE010000005">
    <property type="protein sequence ID" value="MDB6176990.1"/>
    <property type="molecule type" value="Genomic_DNA"/>
</dbReference>
<keyword evidence="3" id="KW-1185">Reference proteome</keyword>
<feature type="domain" description="AMP-binding enzyme C-terminal" evidence="1">
    <location>
        <begin position="65"/>
        <end position="136"/>
    </location>
</feature>
<dbReference type="PANTHER" id="PTHR43767">
    <property type="entry name" value="LONG-CHAIN-FATTY-ACID--COA LIGASE"/>
    <property type="match status" value="1"/>
</dbReference>
<dbReference type="SUPFAM" id="SSF56801">
    <property type="entry name" value="Acetyl-CoA synthetase-like"/>
    <property type="match status" value="1"/>
</dbReference>
<dbReference type="InterPro" id="IPR045851">
    <property type="entry name" value="AMP-bd_C_sf"/>
</dbReference>
<dbReference type="Gene3D" id="3.30.300.30">
    <property type="match status" value="1"/>
</dbReference>
<sequence length="154" mass="17122">MAVDRRDPGLFLGYLDQPQETAARFRGDWFLTGDRAVMTHSGAVTLLGREHDIMNAGGYRVAPAEIEEVISTHPECGDVAATEVSLNATTSIIALFWTGPAPESDLRRLAESELARYKQPRKYIWLDALPRTATGKINRRALRQDFGEPQHDTA</sequence>
<dbReference type="RefSeq" id="WP_271888118.1">
    <property type="nucleotide sequence ID" value="NZ_JAQBIE010000005.1"/>
</dbReference>
<evidence type="ECO:0000259" key="1">
    <source>
        <dbReference type="Pfam" id="PF13193"/>
    </source>
</evidence>
<dbReference type="InterPro" id="IPR042099">
    <property type="entry name" value="ANL_N_sf"/>
</dbReference>
<organism evidence="2 3">
    <name type="scientific">Paracoccus onchidii</name>
    <dbReference type="NCBI Taxonomy" id="3017813"/>
    <lineage>
        <taxon>Bacteria</taxon>
        <taxon>Pseudomonadati</taxon>
        <taxon>Pseudomonadota</taxon>
        <taxon>Alphaproteobacteria</taxon>
        <taxon>Rhodobacterales</taxon>
        <taxon>Paracoccaceae</taxon>
        <taxon>Paracoccus</taxon>
    </lineage>
</organism>
<dbReference type="PANTHER" id="PTHR43767:SF10">
    <property type="entry name" value="SURFACTIN SYNTHASE SUBUNIT 1"/>
    <property type="match status" value="1"/>
</dbReference>
<name>A0ABT4ZCJ5_9RHOB</name>
<protein>
    <submittedName>
        <fullName evidence="2">AMP-binding protein</fullName>
    </submittedName>
</protein>
<accession>A0ABT4ZCJ5</accession>
<reference evidence="2" key="1">
    <citation type="submission" date="2022-12" db="EMBL/GenBank/DDBJ databases">
        <title>Paracoccus onchidii sp. nov., isolated from a marine invertebrate from the South China Sea.</title>
        <authorList>
            <person name="Xu S."/>
            <person name="Liu Z."/>
            <person name="Xu Y."/>
        </authorList>
    </citation>
    <scope>NUCLEOTIDE SEQUENCE</scope>
    <source>
        <strain evidence="2">Z330</strain>
    </source>
</reference>
<evidence type="ECO:0000313" key="2">
    <source>
        <dbReference type="EMBL" id="MDB6176990.1"/>
    </source>
</evidence>
<gene>
    <name evidence="2" type="ORF">PAF17_05645</name>
</gene>
<dbReference type="Pfam" id="PF13193">
    <property type="entry name" value="AMP-binding_C"/>
    <property type="match status" value="1"/>
</dbReference>
<dbReference type="InterPro" id="IPR050237">
    <property type="entry name" value="ATP-dep_AMP-bd_enzyme"/>
</dbReference>
<proteinExistence type="predicted"/>